<evidence type="ECO:0008006" key="6">
    <source>
        <dbReference type="Google" id="ProtNLM"/>
    </source>
</evidence>
<dbReference type="PANTHER" id="PTHR12143">
    <property type="entry name" value="PEPTIDE N-GLYCANASE PNGASE -RELATED"/>
    <property type="match status" value="1"/>
</dbReference>
<keyword evidence="5" id="KW-1185">Reference proteome</keyword>
<dbReference type="FunFam" id="1.20.1050.60:FF:000002">
    <property type="entry name" value="Glycosyl hydrolase family 92"/>
    <property type="match status" value="1"/>
</dbReference>
<dbReference type="GO" id="GO:0005829">
    <property type="term" value="C:cytosol"/>
    <property type="evidence" value="ECO:0007669"/>
    <property type="project" value="TreeGrafter"/>
</dbReference>
<dbReference type="AlphaFoldDB" id="A0AAX6MF68"/>
<dbReference type="InterPro" id="IPR041371">
    <property type="entry name" value="GH92_N"/>
</dbReference>
<feature type="domain" description="Glycosyl hydrolase family 92" evidence="2">
    <location>
        <begin position="288"/>
        <end position="523"/>
    </location>
</feature>
<feature type="domain" description="Glycosyl hydrolase family 92 N-terminal" evidence="3">
    <location>
        <begin position="29"/>
        <end position="282"/>
    </location>
</feature>
<organism evidence="4 5">
    <name type="scientific">Daldinia eschscholtzii</name>
    <dbReference type="NCBI Taxonomy" id="292717"/>
    <lineage>
        <taxon>Eukaryota</taxon>
        <taxon>Fungi</taxon>
        <taxon>Dikarya</taxon>
        <taxon>Ascomycota</taxon>
        <taxon>Pezizomycotina</taxon>
        <taxon>Sordariomycetes</taxon>
        <taxon>Xylariomycetidae</taxon>
        <taxon>Xylariales</taxon>
        <taxon>Hypoxylaceae</taxon>
        <taxon>Daldinia</taxon>
    </lineage>
</organism>
<evidence type="ECO:0000313" key="5">
    <source>
        <dbReference type="Proteomes" id="UP001369815"/>
    </source>
</evidence>
<dbReference type="PANTHER" id="PTHR12143:SF27">
    <property type="entry name" value="ALPHA-1,2-MANNOSIDASE FAMILY PROTEIN (AFU_ORTHOLOGUE AFUA_5G10520)"/>
    <property type="match status" value="1"/>
</dbReference>
<dbReference type="GO" id="GO:0005634">
    <property type="term" value="C:nucleus"/>
    <property type="evidence" value="ECO:0007669"/>
    <property type="project" value="TreeGrafter"/>
</dbReference>
<name>A0AAX6MF68_9PEZI</name>
<dbReference type="Proteomes" id="UP001369815">
    <property type="component" value="Unassembled WGS sequence"/>
</dbReference>
<gene>
    <name evidence="4" type="ORF">Daesc_007786</name>
</gene>
<dbReference type="Gene3D" id="1.20.1050.60">
    <property type="entry name" value="alpha-1,2-mannosidase"/>
    <property type="match status" value="1"/>
</dbReference>
<evidence type="ECO:0000259" key="3">
    <source>
        <dbReference type="Pfam" id="PF17678"/>
    </source>
</evidence>
<dbReference type="InterPro" id="IPR050883">
    <property type="entry name" value="PNGase"/>
</dbReference>
<evidence type="ECO:0000256" key="1">
    <source>
        <dbReference type="SAM" id="SignalP"/>
    </source>
</evidence>
<dbReference type="EMBL" id="JBANMG010000007">
    <property type="protein sequence ID" value="KAK6951255.1"/>
    <property type="molecule type" value="Genomic_DNA"/>
</dbReference>
<dbReference type="GO" id="GO:0000224">
    <property type="term" value="F:peptide-N4-(N-acetyl-beta-glucosaminyl)asparagine amidase activity"/>
    <property type="evidence" value="ECO:0007669"/>
    <property type="project" value="TreeGrafter"/>
</dbReference>
<dbReference type="Pfam" id="PF07971">
    <property type="entry name" value="Glyco_hydro_92"/>
    <property type="match status" value="1"/>
</dbReference>
<sequence>MKLPWSLVTVVPVLTTKLLAASAEDRTQHVNLFIGTEGPDPGTSYNSGNVFPGASLPFGAVKIGIDTAEWNVSFTANGGYTPDSNVTAITMLHESGTGGAPTYGLIPQMPLTSLEGVNVLDNLTYMQPRTSPDVAEVGYYKTQLQNGVTAEMSAAMHAGIIKYTYPKDSGGRYILVDVSHYLPSTGDKGQFYSNGRIERSNDGGDYRVYFCARFDSAPSQSQLFSGRATDPYWPSTKNATATFTNDTSLEGGIVGYQYADRIGALFEFPSNVTTVHSKVGVSWVSTDKACQFLDEVPHWNVDHVRDAAKGKWNSDVFSKINVTSTNHTQLEMFYTAMYHAHLLPSNRTGDNPYWESDEPYYDDFYTIWDTFRCLHSLYVLIQPQTQIEIVRALIDIWRFEGFMPDGRSHNFNGRVQGGSNADNVLADSYVKGLGGGINWTDGYAAMKSNADDLPYNNFDPEDLTGSTKEGRGALRDWRQYGYVTPNFGRSLSKTVEYSLNDFSVYQVAKGEAPEDASKYLNGSA</sequence>
<dbReference type="InterPro" id="IPR008928">
    <property type="entry name" value="6-hairpin_glycosidase_sf"/>
</dbReference>
<dbReference type="GO" id="GO:0030246">
    <property type="term" value="F:carbohydrate binding"/>
    <property type="evidence" value="ECO:0007669"/>
    <property type="project" value="InterPro"/>
</dbReference>
<evidence type="ECO:0000259" key="2">
    <source>
        <dbReference type="Pfam" id="PF07971"/>
    </source>
</evidence>
<proteinExistence type="predicted"/>
<protein>
    <recommendedName>
        <fullName evidence="6">Glycoside hydrolase family 92 protein</fullName>
    </recommendedName>
</protein>
<dbReference type="GO" id="GO:0006516">
    <property type="term" value="P:glycoprotein catabolic process"/>
    <property type="evidence" value="ECO:0007669"/>
    <property type="project" value="TreeGrafter"/>
</dbReference>
<dbReference type="InterPro" id="IPR014718">
    <property type="entry name" value="GH-type_carb-bd"/>
</dbReference>
<dbReference type="InterPro" id="IPR012939">
    <property type="entry name" value="Glyco_hydro_92"/>
</dbReference>
<dbReference type="GO" id="GO:0005975">
    <property type="term" value="P:carbohydrate metabolic process"/>
    <property type="evidence" value="ECO:0007669"/>
    <property type="project" value="InterPro"/>
</dbReference>
<reference evidence="4 5" key="1">
    <citation type="journal article" date="2024" name="Front Chem Biol">
        <title>Unveiling the potential of Daldinia eschscholtzii MFLUCC 19-0629 through bioactivity and bioinformatics studies for enhanced sustainable agriculture production.</title>
        <authorList>
            <person name="Brooks S."/>
            <person name="Weaver J.A."/>
            <person name="Klomchit A."/>
            <person name="Alharthi S.A."/>
            <person name="Onlamun T."/>
            <person name="Nurani R."/>
            <person name="Vong T.K."/>
            <person name="Alberti F."/>
            <person name="Greco C."/>
        </authorList>
    </citation>
    <scope>NUCLEOTIDE SEQUENCE [LARGE SCALE GENOMIC DNA]</scope>
    <source>
        <strain evidence="4">MFLUCC 19-0629</strain>
    </source>
</reference>
<keyword evidence="1" id="KW-0732">Signal</keyword>
<dbReference type="Pfam" id="PF17678">
    <property type="entry name" value="Glyco_hydro_92N"/>
    <property type="match status" value="1"/>
</dbReference>
<evidence type="ECO:0000313" key="4">
    <source>
        <dbReference type="EMBL" id="KAK6951255.1"/>
    </source>
</evidence>
<feature type="signal peptide" evidence="1">
    <location>
        <begin position="1"/>
        <end position="23"/>
    </location>
</feature>
<dbReference type="SUPFAM" id="SSF48208">
    <property type="entry name" value="Six-hairpin glycosidases"/>
    <property type="match status" value="1"/>
</dbReference>
<accession>A0AAX6MF68</accession>
<comment type="caution">
    <text evidence="4">The sequence shown here is derived from an EMBL/GenBank/DDBJ whole genome shotgun (WGS) entry which is preliminary data.</text>
</comment>
<feature type="chain" id="PRO_5043881540" description="Glycoside hydrolase family 92 protein" evidence="1">
    <location>
        <begin position="24"/>
        <end position="524"/>
    </location>
</feature>
<dbReference type="Gene3D" id="1.20.1610.10">
    <property type="entry name" value="alpha-1,2-mannosidases domains"/>
    <property type="match status" value="1"/>
</dbReference>
<dbReference type="Gene3D" id="2.70.98.10">
    <property type="match status" value="1"/>
</dbReference>